<feature type="region of interest" description="Disordered" evidence="5">
    <location>
        <begin position="23"/>
        <end position="45"/>
    </location>
</feature>
<evidence type="ECO:0000256" key="1">
    <source>
        <dbReference type="ARBA" id="ARBA00023015"/>
    </source>
</evidence>
<evidence type="ECO:0000259" key="6">
    <source>
        <dbReference type="PROSITE" id="PS50977"/>
    </source>
</evidence>
<feature type="compositionally biased region" description="Low complexity" evidence="5">
    <location>
        <begin position="23"/>
        <end position="33"/>
    </location>
</feature>
<name>A0A430FNL6_9BIFI</name>
<dbReference type="AlphaFoldDB" id="A0A430FNL6"/>
<dbReference type="OrthoDB" id="7505659at2"/>
<reference evidence="7 8" key="1">
    <citation type="submission" date="2018-09" db="EMBL/GenBank/DDBJ databases">
        <title>Characterization of the phylogenetic diversity of five novel species belonging to the genus Bifidobacterium.</title>
        <authorList>
            <person name="Lugli G.A."/>
            <person name="Duranti S."/>
            <person name="Milani C."/>
        </authorList>
    </citation>
    <scope>NUCLEOTIDE SEQUENCE [LARGE SCALE GENOMIC DNA]</scope>
    <source>
        <strain evidence="7 8">2034B</strain>
    </source>
</reference>
<dbReference type="InterPro" id="IPR009057">
    <property type="entry name" value="Homeodomain-like_sf"/>
</dbReference>
<dbReference type="SUPFAM" id="SSF46689">
    <property type="entry name" value="Homeodomain-like"/>
    <property type="match status" value="1"/>
</dbReference>
<dbReference type="Gene3D" id="1.10.357.10">
    <property type="entry name" value="Tetracycline Repressor, domain 2"/>
    <property type="match status" value="1"/>
</dbReference>
<protein>
    <submittedName>
        <fullName evidence="7">AcrR family transcriptional regulator</fullName>
    </submittedName>
</protein>
<gene>
    <name evidence="7" type="ORF">D2E25_0712</name>
</gene>
<keyword evidence="8" id="KW-1185">Reference proteome</keyword>
<dbReference type="PANTHER" id="PTHR30055:SF234">
    <property type="entry name" value="HTH-TYPE TRANSCRIPTIONAL REGULATOR BETI"/>
    <property type="match status" value="1"/>
</dbReference>
<evidence type="ECO:0000313" key="8">
    <source>
        <dbReference type="Proteomes" id="UP000287533"/>
    </source>
</evidence>
<feature type="DNA-binding region" description="H-T-H motif" evidence="4">
    <location>
        <begin position="67"/>
        <end position="86"/>
    </location>
</feature>
<feature type="compositionally biased region" description="Basic and acidic residues" evidence="5">
    <location>
        <begin position="34"/>
        <end position="45"/>
    </location>
</feature>
<dbReference type="InterPro" id="IPR001647">
    <property type="entry name" value="HTH_TetR"/>
</dbReference>
<dbReference type="Pfam" id="PF00440">
    <property type="entry name" value="TetR_N"/>
    <property type="match status" value="1"/>
</dbReference>
<keyword evidence="2 4" id="KW-0238">DNA-binding</keyword>
<evidence type="ECO:0000256" key="2">
    <source>
        <dbReference type="ARBA" id="ARBA00023125"/>
    </source>
</evidence>
<comment type="caution">
    <text evidence="7">The sequence shown here is derived from an EMBL/GenBank/DDBJ whole genome shotgun (WGS) entry which is preliminary data.</text>
</comment>
<sequence length="239" mass="27768">MLREHGRLVAVRLRCRLHLSGMSTTTTSASRAAEPQRRVRKSPDERRHEIIDAAVRLISERGYNGISVQDVADMVGVTKQGVLRYIGSKDNMLAMVYRDSYNVDGNVEDFMQSGLAGSFENDLHFPAYLRYLVRYNASRRMLVQLFSMIQVESFNPDHPLHDEFAGRPDGIWNYYRGFNWRIPARYASFDELRPTVRRAMEIMDGMQLRWLREPAIDLVAEWAGFEPMLFPSPDWDECR</sequence>
<dbReference type="EMBL" id="QXGL01000001">
    <property type="protein sequence ID" value="RSX54404.1"/>
    <property type="molecule type" value="Genomic_DNA"/>
</dbReference>
<evidence type="ECO:0000256" key="4">
    <source>
        <dbReference type="PROSITE-ProRule" id="PRU00335"/>
    </source>
</evidence>
<organism evidence="7 8">
    <name type="scientific">Bifidobacterium goeldii</name>
    <dbReference type="NCBI Taxonomy" id="2306975"/>
    <lineage>
        <taxon>Bacteria</taxon>
        <taxon>Bacillati</taxon>
        <taxon>Actinomycetota</taxon>
        <taxon>Actinomycetes</taxon>
        <taxon>Bifidobacteriales</taxon>
        <taxon>Bifidobacteriaceae</taxon>
        <taxon>Bifidobacterium</taxon>
    </lineage>
</organism>
<feature type="domain" description="HTH tetR-type" evidence="6">
    <location>
        <begin position="44"/>
        <end position="104"/>
    </location>
</feature>
<dbReference type="PROSITE" id="PS50977">
    <property type="entry name" value="HTH_TETR_2"/>
    <property type="match status" value="1"/>
</dbReference>
<dbReference type="GO" id="GO:0003700">
    <property type="term" value="F:DNA-binding transcription factor activity"/>
    <property type="evidence" value="ECO:0007669"/>
    <property type="project" value="TreeGrafter"/>
</dbReference>
<keyword evidence="3" id="KW-0804">Transcription</keyword>
<dbReference type="PRINTS" id="PR00455">
    <property type="entry name" value="HTHTETR"/>
</dbReference>
<dbReference type="PANTHER" id="PTHR30055">
    <property type="entry name" value="HTH-TYPE TRANSCRIPTIONAL REGULATOR RUTR"/>
    <property type="match status" value="1"/>
</dbReference>
<keyword evidence="1" id="KW-0805">Transcription regulation</keyword>
<dbReference type="Proteomes" id="UP000287533">
    <property type="component" value="Unassembled WGS sequence"/>
</dbReference>
<accession>A0A430FNL6</accession>
<evidence type="ECO:0000256" key="3">
    <source>
        <dbReference type="ARBA" id="ARBA00023163"/>
    </source>
</evidence>
<evidence type="ECO:0000313" key="7">
    <source>
        <dbReference type="EMBL" id="RSX54404.1"/>
    </source>
</evidence>
<proteinExistence type="predicted"/>
<dbReference type="InterPro" id="IPR050109">
    <property type="entry name" value="HTH-type_TetR-like_transc_reg"/>
</dbReference>
<dbReference type="GO" id="GO:0000976">
    <property type="term" value="F:transcription cis-regulatory region binding"/>
    <property type="evidence" value="ECO:0007669"/>
    <property type="project" value="TreeGrafter"/>
</dbReference>
<evidence type="ECO:0000256" key="5">
    <source>
        <dbReference type="SAM" id="MobiDB-lite"/>
    </source>
</evidence>